<dbReference type="OrthoDB" id="5877246at2759"/>
<accession>A0A0C2H372</accession>
<name>A0A0C2H372_9BILA</name>
<keyword evidence="2" id="KW-1185">Reference proteome</keyword>
<dbReference type="Proteomes" id="UP000054047">
    <property type="component" value="Unassembled WGS sequence"/>
</dbReference>
<evidence type="ECO:0000313" key="2">
    <source>
        <dbReference type="Proteomes" id="UP000054047"/>
    </source>
</evidence>
<dbReference type="EMBL" id="KN726423">
    <property type="protein sequence ID" value="KIH68270.1"/>
    <property type="molecule type" value="Genomic_DNA"/>
</dbReference>
<evidence type="ECO:0000313" key="1">
    <source>
        <dbReference type="EMBL" id="KIH68270.1"/>
    </source>
</evidence>
<protein>
    <recommendedName>
        <fullName evidence="3">MULE transposase domain-containing protein</fullName>
    </recommendedName>
</protein>
<gene>
    <name evidence="1" type="ORF">ANCDUO_01398</name>
</gene>
<proteinExistence type="predicted"/>
<reference evidence="1 2" key="1">
    <citation type="submission" date="2013-12" db="EMBL/GenBank/DDBJ databases">
        <title>Draft genome of the parsitic nematode Ancylostoma duodenale.</title>
        <authorList>
            <person name="Mitreva M."/>
        </authorList>
    </citation>
    <scope>NUCLEOTIDE SEQUENCE [LARGE SCALE GENOMIC DNA]</scope>
    <source>
        <strain evidence="1 2">Zhejiang</strain>
    </source>
</reference>
<organism evidence="1 2">
    <name type="scientific">Ancylostoma duodenale</name>
    <dbReference type="NCBI Taxonomy" id="51022"/>
    <lineage>
        <taxon>Eukaryota</taxon>
        <taxon>Metazoa</taxon>
        <taxon>Ecdysozoa</taxon>
        <taxon>Nematoda</taxon>
        <taxon>Chromadorea</taxon>
        <taxon>Rhabditida</taxon>
        <taxon>Rhabditina</taxon>
        <taxon>Rhabditomorpha</taxon>
        <taxon>Strongyloidea</taxon>
        <taxon>Ancylostomatidae</taxon>
        <taxon>Ancylostomatinae</taxon>
        <taxon>Ancylostoma</taxon>
    </lineage>
</organism>
<evidence type="ECO:0008006" key="3">
    <source>
        <dbReference type="Google" id="ProtNLM"/>
    </source>
</evidence>
<dbReference type="AlphaFoldDB" id="A0A0C2H372"/>
<sequence length="213" mass="24443">MESKKREAYEKVLGHLKNRLVGFGMDLGSLRLVLDFEKAAIAAARTVFRESELQGCAFHLALSWNRRRNSVGLTRLIFGKDSVPAVSEWWDTIKGLIFLPKRLHGEVRALKEPPVPRGQTWYKGTYANLWDESGITELRTTNVAEAFHRRLGVLIPEDHPNLADLIETLHNLEMDARAALNALDMHPQQQKRIRCKEEKRREEITAAMTEYVQ</sequence>